<comment type="similarity">
    <text evidence="1">Belongs to the PhzF family.</text>
</comment>
<evidence type="ECO:0000256" key="1">
    <source>
        <dbReference type="ARBA" id="ARBA00008270"/>
    </source>
</evidence>
<dbReference type="PATRIC" id="fig|442562.3.peg.4303"/>
<organism evidence="3 4">
    <name type="scientific">Rubellimicrobium mesophilum DSM 19309</name>
    <dbReference type="NCBI Taxonomy" id="442562"/>
    <lineage>
        <taxon>Bacteria</taxon>
        <taxon>Pseudomonadati</taxon>
        <taxon>Pseudomonadota</taxon>
        <taxon>Alphaproteobacteria</taxon>
        <taxon>Rhodobacterales</taxon>
        <taxon>Roseobacteraceae</taxon>
        <taxon>Rubellimicrobium</taxon>
    </lineage>
</organism>
<dbReference type="STRING" id="442562.Rumeso_04372"/>
<evidence type="ECO:0000313" key="3">
    <source>
        <dbReference type="EMBL" id="EYD74078.1"/>
    </source>
</evidence>
<name>A0A017HIY2_9RHOB</name>
<dbReference type="Proteomes" id="UP000019666">
    <property type="component" value="Unassembled WGS sequence"/>
</dbReference>
<feature type="active site" evidence="2">
    <location>
        <position position="47"/>
    </location>
</feature>
<dbReference type="GO" id="GO:0016853">
    <property type="term" value="F:isomerase activity"/>
    <property type="evidence" value="ECO:0007669"/>
    <property type="project" value="TreeGrafter"/>
</dbReference>
<protein>
    <submittedName>
        <fullName evidence="3">Phenazine biosynthesis protein PhzF like type</fullName>
    </submittedName>
</protein>
<dbReference type="OrthoDB" id="9788221at2"/>
<sequence>MRPYSFETADVFTSKQFGGNPLAVITDARGLSTRHMQSIAAEFNFSETTFVLLPEDPANTARVRIFNRTAEMPFAGHPSIGTGYVLAGLGRGRNGPLHLEVPAGLVRVEIERDAEGRPTGGKITAPQPLSVGGELPVEGIASCLGLNPDDVDTSEHAPCLVSVGVPFVVARLRPDALGRCSPDLSAFRGLAAAHPWLEGRLSLHVYCKFEAGLRARMFAPLAGTFEDPATGSANAPLGALLLSLGTEPHAEFEVRQGEEMGRPSVLHVTAERRPSGLHATVAGRCVTVSRGELLLSV</sequence>
<dbReference type="SUPFAM" id="SSF54506">
    <property type="entry name" value="Diaminopimelate epimerase-like"/>
    <property type="match status" value="1"/>
</dbReference>
<dbReference type="Pfam" id="PF02567">
    <property type="entry name" value="PhzC-PhzF"/>
    <property type="match status" value="1"/>
</dbReference>
<reference evidence="3 4" key="1">
    <citation type="submission" date="2013-02" db="EMBL/GenBank/DDBJ databases">
        <authorList>
            <person name="Fiebig A."/>
            <person name="Goeker M."/>
            <person name="Klenk H.-P.P."/>
        </authorList>
    </citation>
    <scope>NUCLEOTIDE SEQUENCE [LARGE SCALE GENOMIC DNA]</scope>
    <source>
        <strain evidence="3 4">DSM 19309</strain>
    </source>
</reference>
<dbReference type="NCBIfam" id="TIGR00654">
    <property type="entry name" value="PhzF_family"/>
    <property type="match status" value="1"/>
</dbReference>
<dbReference type="GO" id="GO:0005737">
    <property type="term" value="C:cytoplasm"/>
    <property type="evidence" value="ECO:0007669"/>
    <property type="project" value="TreeGrafter"/>
</dbReference>
<dbReference type="HOGENOM" id="CLU_048756_0_0_5"/>
<dbReference type="PIRSF" id="PIRSF016184">
    <property type="entry name" value="PhzC_PhzF"/>
    <property type="match status" value="1"/>
</dbReference>
<proteinExistence type="inferred from homology"/>
<gene>
    <name evidence="3" type="ORF">Rumeso_04372</name>
</gene>
<dbReference type="PANTHER" id="PTHR13774:SF32">
    <property type="entry name" value="ANTISENSE-ENHANCING SEQUENCE 1"/>
    <property type="match status" value="1"/>
</dbReference>
<dbReference type="PANTHER" id="PTHR13774">
    <property type="entry name" value="PHENAZINE BIOSYNTHESIS PROTEIN"/>
    <property type="match status" value="1"/>
</dbReference>
<dbReference type="RefSeq" id="WP_037283968.1">
    <property type="nucleotide sequence ID" value="NZ_KK088631.1"/>
</dbReference>
<evidence type="ECO:0000256" key="2">
    <source>
        <dbReference type="PIRSR" id="PIRSR016184-1"/>
    </source>
</evidence>
<dbReference type="Gene3D" id="3.10.310.10">
    <property type="entry name" value="Diaminopimelate Epimerase, Chain A, domain 1"/>
    <property type="match status" value="2"/>
</dbReference>
<dbReference type="AlphaFoldDB" id="A0A017HIY2"/>
<dbReference type="EMBL" id="AOSK01000123">
    <property type="protein sequence ID" value="EYD74078.1"/>
    <property type="molecule type" value="Genomic_DNA"/>
</dbReference>
<accession>A0A017HIY2</accession>
<keyword evidence="4" id="KW-1185">Reference proteome</keyword>
<comment type="caution">
    <text evidence="3">The sequence shown here is derived from an EMBL/GenBank/DDBJ whole genome shotgun (WGS) entry which is preliminary data.</text>
</comment>
<evidence type="ECO:0000313" key="4">
    <source>
        <dbReference type="Proteomes" id="UP000019666"/>
    </source>
</evidence>
<dbReference type="InterPro" id="IPR003719">
    <property type="entry name" value="Phenazine_PhzF-like"/>
</dbReference>